<name>A0A1Q9YKY3_9FIRM</name>
<dbReference type="GO" id="GO:0016747">
    <property type="term" value="F:acyltransferase activity, transferring groups other than amino-acyl groups"/>
    <property type="evidence" value="ECO:0007669"/>
    <property type="project" value="InterPro"/>
</dbReference>
<evidence type="ECO:0000259" key="3">
    <source>
        <dbReference type="PROSITE" id="PS51186"/>
    </source>
</evidence>
<protein>
    <submittedName>
        <fullName evidence="4">GNAT family N-acetyltransferase</fullName>
    </submittedName>
</protein>
<dbReference type="PANTHER" id="PTHR43420">
    <property type="entry name" value="ACETYLTRANSFERASE"/>
    <property type="match status" value="1"/>
</dbReference>
<dbReference type="AlphaFoldDB" id="A0A1Q9YKY3"/>
<sequence>MNYIIRDMKPEEYPLLSDFLYEVIFIPEGMQKPDRTIIHQPELALYIEDFGQADDICLVADAGVTVAGAIWFRIMNDYGHVGEDTPSLAIALFEEYRNQGIGTVLMKAMLQRLKEAGYRQVSLSVQKANYAMRMYEKAGFRTVRDNPEECVMVREL</sequence>
<dbReference type="InterPro" id="IPR000182">
    <property type="entry name" value="GNAT_dom"/>
</dbReference>
<keyword evidence="2" id="KW-0012">Acyltransferase</keyword>
<dbReference type="PANTHER" id="PTHR43420:SF12">
    <property type="entry name" value="N-ACETYLTRANSFERASE DOMAIN-CONTAINING PROTEIN"/>
    <property type="match status" value="1"/>
</dbReference>
<evidence type="ECO:0000256" key="1">
    <source>
        <dbReference type="ARBA" id="ARBA00022679"/>
    </source>
</evidence>
<dbReference type="SUPFAM" id="SSF55729">
    <property type="entry name" value="Acyl-CoA N-acyltransferases (Nat)"/>
    <property type="match status" value="1"/>
</dbReference>
<keyword evidence="1 4" id="KW-0808">Transferase</keyword>
<accession>A0A1Q9YKY3</accession>
<dbReference type="Pfam" id="PF00583">
    <property type="entry name" value="Acetyltransf_1"/>
    <property type="match status" value="1"/>
</dbReference>
<evidence type="ECO:0000256" key="2">
    <source>
        <dbReference type="ARBA" id="ARBA00023315"/>
    </source>
</evidence>
<organism evidence="4 5">
    <name type="scientific">Faecalibaculum rodentium</name>
    <dbReference type="NCBI Taxonomy" id="1702221"/>
    <lineage>
        <taxon>Bacteria</taxon>
        <taxon>Bacillati</taxon>
        <taxon>Bacillota</taxon>
        <taxon>Erysipelotrichia</taxon>
        <taxon>Erysipelotrichales</taxon>
        <taxon>Erysipelotrichaceae</taxon>
        <taxon>Faecalibaculum</taxon>
    </lineage>
</organism>
<feature type="domain" description="N-acetyltransferase" evidence="3">
    <location>
        <begin position="3"/>
        <end position="156"/>
    </location>
</feature>
<dbReference type="Gene3D" id="3.40.630.30">
    <property type="match status" value="1"/>
</dbReference>
<evidence type="ECO:0000313" key="4">
    <source>
        <dbReference type="EMBL" id="OLU45466.1"/>
    </source>
</evidence>
<dbReference type="InterPro" id="IPR050680">
    <property type="entry name" value="YpeA/RimI_acetyltransf"/>
</dbReference>
<proteinExistence type="predicted"/>
<dbReference type="InterPro" id="IPR016181">
    <property type="entry name" value="Acyl_CoA_acyltransferase"/>
</dbReference>
<dbReference type="EMBL" id="MPJZ01000050">
    <property type="protein sequence ID" value="OLU45466.1"/>
    <property type="molecule type" value="Genomic_DNA"/>
</dbReference>
<dbReference type="CDD" id="cd04301">
    <property type="entry name" value="NAT_SF"/>
    <property type="match status" value="1"/>
</dbReference>
<comment type="caution">
    <text evidence="4">The sequence shown here is derived from an EMBL/GenBank/DDBJ whole genome shotgun (WGS) entry which is preliminary data.</text>
</comment>
<reference evidence="4 5" key="1">
    <citation type="submission" date="2016-11" db="EMBL/GenBank/DDBJ databases">
        <title>Description of two novel members of the family Erysipelotrichaceae: Ileibacterium lipovorans gen. nov., sp. nov. and Dubosiella newyorkensis, gen. nov., sp. nov.</title>
        <authorList>
            <person name="Cox L.M."/>
            <person name="Sohn J."/>
            <person name="Tyrrell K.L."/>
            <person name="Citron D.M."/>
            <person name="Lawson P.A."/>
            <person name="Patel N.B."/>
            <person name="Iizumi T."/>
            <person name="Perez-Perez G.I."/>
            <person name="Goldstein E.J."/>
            <person name="Blaser M.J."/>
        </authorList>
    </citation>
    <scope>NUCLEOTIDE SEQUENCE [LARGE SCALE GENOMIC DNA]</scope>
    <source>
        <strain evidence="4 5">NYU-BL-K8</strain>
    </source>
</reference>
<gene>
    <name evidence="4" type="ORF">BO223_05060</name>
</gene>
<dbReference type="Proteomes" id="UP000186758">
    <property type="component" value="Unassembled WGS sequence"/>
</dbReference>
<dbReference type="PROSITE" id="PS51186">
    <property type="entry name" value="GNAT"/>
    <property type="match status" value="1"/>
</dbReference>
<evidence type="ECO:0000313" key="5">
    <source>
        <dbReference type="Proteomes" id="UP000186758"/>
    </source>
</evidence>